<comment type="caution">
    <text evidence="2">The sequence shown here is derived from an EMBL/GenBank/DDBJ whole genome shotgun (WGS) entry which is preliminary data.</text>
</comment>
<gene>
    <name evidence="3" type="ORF">FNK824_LOCUS16326</name>
    <name evidence="2" type="ORF">SEV965_LOCUS2814</name>
</gene>
<accession>A0A813VGE5</accession>
<feature type="compositionally biased region" description="Low complexity" evidence="1">
    <location>
        <begin position="98"/>
        <end position="107"/>
    </location>
</feature>
<name>A0A813VGE5_9BILA</name>
<dbReference type="AlphaFoldDB" id="A0A813VGE5"/>
<evidence type="ECO:0000256" key="1">
    <source>
        <dbReference type="SAM" id="MobiDB-lite"/>
    </source>
</evidence>
<sequence length="255" mass="29481">MTDTFTPRKSKINYDRHQSPPIINNDRYTPPSFEDSNRKKPETYHLGAKNNQKPIDNEPPFRSSSPPIENSYPSSSNGPELYHLKNVENDNEIHNRRSSSAFSNNNRVSPMPLQDSTGRKSEMYYLKTLDDNIRQTPPIHNNDYEKPTFNDNRMIYDDHNQQKVTVYVLKATEQENLPLSHIQRTPSPIVLTNRSEPVSNKTVSYSDRVDGLNKRNQYPAVLTTVPTTVRHVPLSHSKASQSIQRSMMKYRFNGY</sequence>
<evidence type="ECO:0000313" key="3">
    <source>
        <dbReference type="EMBL" id="CAF3823827.1"/>
    </source>
</evidence>
<reference evidence="2" key="1">
    <citation type="submission" date="2021-02" db="EMBL/GenBank/DDBJ databases">
        <authorList>
            <person name="Nowell W R."/>
        </authorList>
    </citation>
    <scope>NUCLEOTIDE SEQUENCE</scope>
</reference>
<proteinExistence type="predicted"/>
<evidence type="ECO:0000313" key="2">
    <source>
        <dbReference type="EMBL" id="CAF0845161.1"/>
    </source>
</evidence>
<protein>
    <submittedName>
        <fullName evidence="2">Uncharacterized protein</fullName>
    </submittedName>
</protein>
<organism evidence="2 4">
    <name type="scientific">Rotaria sordida</name>
    <dbReference type="NCBI Taxonomy" id="392033"/>
    <lineage>
        <taxon>Eukaryota</taxon>
        <taxon>Metazoa</taxon>
        <taxon>Spiralia</taxon>
        <taxon>Gnathifera</taxon>
        <taxon>Rotifera</taxon>
        <taxon>Eurotatoria</taxon>
        <taxon>Bdelloidea</taxon>
        <taxon>Philodinida</taxon>
        <taxon>Philodinidae</taxon>
        <taxon>Rotaria</taxon>
    </lineage>
</organism>
<feature type="compositionally biased region" description="Polar residues" evidence="1">
    <location>
        <begin position="62"/>
        <end position="78"/>
    </location>
</feature>
<dbReference type="Proteomes" id="UP000663889">
    <property type="component" value="Unassembled WGS sequence"/>
</dbReference>
<dbReference type="Proteomes" id="UP000663874">
    <property type="component" value="Unassembled WGS sequence"/>
</dbReference>
<dbReference type="EMBL" id="CAJOBE010002459">
    <property type="protein sequence ID" value="CAF3823827.1"/>
    <property type="molecule type" value="Genomic_DNA"/>
</dbReference>
<evidence type="ECO:0000313" key="4">
    <source>
        <dbReference type="Proteomes" id="UP000663889"/>
    </source>
</evidence>
<feature type="region of interest" description="Disordered" evidence="1">
    <location>
        <begin position="97"/>
        <end position="119"/>
    </location>
</feature>
<feature type="region of interest" description="Disordered" evidence="1">
    <location>
        <begin position="1"/>
        <end position="82"/>
    </location>
</feature>
<dbReference type="EMBL" id="CAJNOU010000067">
    <property type="protein sequence ID" value="CAF0845161.1"/>
    <property type="molecule type" value="Genomic_DNA"/>
</dbReference>